<name>A0A4C1Z1E8_EUMVA</name>
<feature type="region of interest" description="Disordered" evidence="1">
    <location>
        <begin position="1"/>
        <end position="20"/>
    </location>
</feature>
<comment type="caution">
    <text evidence="2">The sequence shown here is derived from an EMBL/GenBank/DDBJ whole genome shotgun (WGS) entry which is preliminary data.</text>
</comment>
<evidence type="ECO:0000313" key="3">
    <source>
        <dbReference type="Proteomes" id="UP000299102"/>
    </source>
</evidence>
<evidence type="ECO:0000313" key="2">
    <source>
        <dbReference type="EMBL" id="GBP80437.1"/>
    </source>
</evidence>
<proteinExistence type="predicted"/>
<dbReference type="AlphaFoldDB" id="A0A4C1Z1E8"/>
<reference evidence="2 3" key="1">
    <citation type="journal article" date="2019" name="Commun. Biol.">
        <title>The bagworm genome reveals a unique fibroin gene that provides high tensile strength.</title>
        <authorList>
            <person name="Kono N."/>
            <person name="Nakamura H."/>
            <person name="Ohtoshi R."/>
            <person name="Tomita M."/>
            <person name="Numata K."/>
            <person name="Arakawa K."/>
        </authorList>
    </citation>
    <scope>NUCLEOTIDE SEQUENCE [LARGE SCALE GENOMIC DNA]</scope>
</reference>
<dbReference type="EMBL" id="BGZK01001462">
    <property type="protein sequence ID" value="GBP80437.1"/>
    <property type="molecule type" value="Genomic_DNA"/>
</dbReference>
<gene>
    <name evidence="2" type="ORF">EVAR_59112_1</name>
</gene>
<accession>A0A4C1Z1E8</accession>
<sequence>MTQRDSSTSGTAQSNAGSETGFNSSTMDMIVKFKTLAFRGITSPKVSILSEFNALQKCPLQRNRDSHWRVIFECCHHPTYPTIRYLIPTRETHNALTIPSLQVSMVGNDHLLFGGLHTRLPLEFRQVHSLHLRQILSPGRAGEGGGEEMPEWGPRAEAAGVEDGRGQRENLRFALDGYVAGLNVVRCKELMSQLDIIPLCFTI</sequence>
<dbReference type="Proteomes" id="UP000299102">
    <property type="component" value="Unassembled WGS sequence"/>
</dbReference>
<evidence type="ECO:0000256" key="1">
    <source>
        <dbReference type="SAM" id="MobiDB-lite"/>
    </source>
</evidence>
<keyword evidence="3" id="KW-1185">Reference proteome</keyword>
<organism evidence="2 3">
    <name type="scientific">Eumeta variegata</name>
    <name type="common">Bagworm moth</name>
    <name type="synonym">Eumeta japonica</name>
    <dbReference type="NCBI Taxonomy" id="151549"/>
    <lineage>
        <taxon>Eukaryota</taxon>
        <taxon>Metazoa</taxon>
        <taxon>Ecdysozoa</taxon>
        <taxon>Arthropoda</taxon>
        <taxon>Hexapoda</taxon>
        <taxon>Insecta</taxon>
        <taxon>Pterygota</taxon>
        <taxon>Neoptera</taxon>
        <taxon>Endopterygota</taxon>
        <taxon>Lepidoptera</taxon>
        <taxon>Glossata</taxon>
        <taxon>Ditrysia</taxon>
        <taxon>Tineoidea</taxon>
        <taxon>Psychidae</taxon>
        <taxon>Oiketicinae</taxon>
        <taxon>Eumeta</taxon>
    </lineage>
</organism>
<protein>
    <submittedName>
        <fullName evidence="2">Uncharacterized protein</fullName>
    </submittedName>
</protein>
<feature type="region of interest" description="Disordered" evidence="1">
    <location>
        <begin position="138"/>
        <end position="163"/>
    </location>
</feature>